<evidence type="ECO:0008006" key="11">
    <source>
        <dbReference type="Google" id="ProtNLM"/>
    </source>
</evidence>
<dbReference type="SUPFAM" id="SSF51126">
    <property type="entry name" value="Pectin lyase-like"/>
    <property type="match status" value="1"/>
</dbReference>
<feature type="signal peptide" evidence="8">
    <location>
        <begin position="1"/>
        <end position="24"/>
    </location>
</feature>
<evidence type="ECO:0000313" key="9">
    <source>
        <dbReference type="EMBL" id="RAI74100.1"/>
    </source>
</evidence>
<evidence type="ECO:0000256" key="5">
    <source>
        <dbReference type="ARBA" id="ARBA00022729"/>
    </source>
</evidence>
<dbReference type="InterPro" id="IPR013783">
    <property type="entry name" value="Ig-like_fold"/>
</dbReference>
<dbReference type="InterPro" id="IPR015919">
    <property type="entry name" value="Cadherin-like_sf"/>
</dbReference>
<evidence type="ECO:0000256" key="4">
    <source>
        <dbReference type="ARBA" id="ARBA00022525"/>
    </source>
</evidence>
<keyword evidence="7" id="KW-0998">Cell outer membrane</keyword>
<dbReference type="EMBL" id="QLII01000001">
    <property type="protein sequence ID" value="RAI74100.1"/>
    <property type="molecule type" value="Genomic_DNA"/>
</dbReference>
<keyword evidence="5 8" id="KW-0732">Signal</keyword>
<evidence type="ECO:0000256" key="1">
    <source>
        <dbReference type="ARBA" id="ARBA00004196"/>
    </source>
</evidence>
<evidence type="ECO:0000256" key="7">
    <source>
        <dbReference type="ARBA" id="ARBA00023237"/>
    </source>
</evidence>
<dbReference type="SUPFAM" id="SSF49313">
    <property type="entry name" value="Cadherin-like"/>
    <property type="match status" value="1"/>
</dbReference>
<dbReference type="PANTHER" id="PTHR11319">
    <property type="entry name" value="G PROTEIN-COUPLED RECEPTOR-RELATED"/>
    <property type="match status" value="1"/>
</dbReference>
<organism evidence="9 10">
    <name type="scientific">Spirosoma telluris</name>
    <dbReference type="NCBI Taxonomy" id="2183553"/>
    <lineage>
        <taxon>Bacteria</taxon>
        <taxon>Pseudomonadati</taxon>
        <taxon>Bacteroidota</taxon>
        <taxon>Cytophagia</taxon>
        <taxon>Cytophagales</taxon>
        <taxon>Cytophagaceae</taxon>
        <taxon>Spirosoma</taxon>
    </lineage>
</organism>
<protein>
    <recommendedName>
        <fullName evidence="11">Dystroglycan-type cadherin-like domain-containing protein</fullName>
    </recommendedName>
</protein>
<comment type="caution">
    <text evidence="9">The sequence shown here is derived from an EMBL/GenBank/DDBJ whole genome shotgun (WGS) entry which is preliminary data.</text>
</comment>
<reference evidence="9 10" key="1">
    <citation type="submission" date="2018-06" db="EMBL/GenBank/DDBJ databases">
        <title>Spirosoma sp. HMF3257 Genome sequencing and assembly.</title>
        <authorList>
            <person name="Kang H."/>
            <person name="Cha I."/>
            <person name="Kim H."/>
            <person name="Kang J."/>
            <person name="Joh K."/>
        </authorList>
    </citation>
    <scope>NUCLEOTIDE SEQUENCE [LARGE SCALE GENOMIC DNA]</scope>
    <source>
        <strain evidence="9 10">HMF3257</strain>
    </source>
</reference>
<dbReference type="OrthoDB" id="960258at2"/>
<sequence>MKNHFTFYLILVVFFCFLSPAAIGQTTRFVSTTGVNSDPASATSWATATSDLQGAINSLTATGGEVWVASGLYKPTSTTNRTISWDFYENINVYGGFVGSETAVSDRPAQNPTLGQLSSTTLSGDIGVINDKSDNSNRLIAYHGTTNFTFYGLIDGFVLTGADGGSGGGAIMVGSTGSLVVSNCYFYQNSSGSGGAISMNSYEVGLVNCVFESNSASGGGGAVFSTLDGTLSYATFISCIFRNNSASEGGAIYALYSLRIRRCLFENNTATTNGGAISTWTSGCNVNARNCSFVNNSAGSGGGAINSYSSPFMSVPAITGCSFQGNSATTGGAIRHNISSGTAVPTISNSVFYNNGGANTIDNGAAITLPWKYNLAEAEVQSVTGITTQAGNLTATTTPFASTVSNELYGCSPAIDAGDPAATNSTAGSTDISLQPRFYNNGRLDIGAYEYQADPTTITLTNPAVSNATVGVGFSQTFTASGGTEPYSYSLLNSSLPTGLTLSTTGVLSGTSTKSGTFTMVLQTTDGMGCGAIGSVYSLTVDPVPPTITGFAASPAIVCVGQATTFTAIIGNVTGSYGFTLTNGSSPISGTTTNSTFSRVITDFVTGTKTYTLIVNDNGSFTTATTTLTINNFSPLTITASPSLTITQGNTITLTASGSNSGETLVFTWPDGSSGATYEDIPASTIAYSLTGLNTSGCLSATSVTITVISPVCYSVIYVTQNGVGYKTEAVGLMPILGLCSRRRSTQRLHAVGKCG</sequence>
<dbReference type="NCBIfam" id="NF041518">
    <property type="entry name" value="choice_anch_Q"/>
    <property type="match status" value="1"/>
</dbReference>
<keyword evidence="4" id="KW-0964">Secreted</keyword>
<dbReference type="GO" id="GO:0009279">
    <property type="term" value="C:cell outer membrane"/>
    <property type="evidence" value="ECO:0007669"/>
    <property type="project" value="UniProtKB-SubCell"/>
</dbReference>
<dbReference type="InterPro" id="IPR059226">
    <property type="entry name" value="Choice_anch_Q_dom"/>
</dbReference>
<evidence type="ECO:0000256" key="8">
    <source>
        <dbReference type="SAM" id="SignalP"/>
    </source>
</evidence>
<proteinExistence type="predicted"/>
<evidence type="ECO:0000313" key="10">
    <source>
        <dbReference type="Proteomes" id="UP000249016"/>
    </source>
</evidence>
<accession>A0A327NFJ0</accession>
<feature type="chain" id="PRO_5016468113" description="Dystroglycan-type cadherin-like domain-containing protein" evidence="8">
    <location>
        <begin position="25"/>
        <end position="756"/>
    </location>
</feature>
<dbReference type="Gene3D" id="2.60.40.10">
    <property type="entry name" value="Immunoglobulins"/>
    <property type="match status" value="1"/>
</dbReference>
<dbReference type="AlphaFoldDB" id="A0A327NFJ0"/>
<evidence type="ECO:0000256" key="6">
    <source>
        <dbReference type="ARBA" id="ARBA00023136"/>
    </source>
</evidence>
<dbReference type="InterPro" id="IPR011050">
    <property type="entry name" value="Pectin_lyase_fold/virulence"/>
</dbReference>
<keyword evidence="10" id="KW-1185">Reference proteome</keyword>
<dbReference type="GO" id="GO:0005509">
    <property type="term" value="F:calcium ion binding"/>
    <property type="evidence" value="ECO:0007669"/>
    <property type="project" value="InterPro"/>
</dbReference>
<dbReference type="PANTHER" id="PTHR11319:SF35">
    <property type="entry name" value="OUTER MEMBRANE PROTEIN PMPC-RELATED"/>
    <property type="match status" value="1"/>
</dbReference>
<dbReference type="InterPro" id="IPR003368">
    <property type="entry name" value="POMP_repeat"/>
</dbReference>
<dbReference type="NCBIfam" id="TIGR01376">
    <property type="entry name" value="POMP_repeat"/>
    <property type="match status" value="2"/>
</dbReference>
<comment type="subcellular location">
    <subcellularLocation>
        <location evidence="1">Cell envelope</location>
    </subcellularLocation>
    <subcellularLocation>
        <location evidence="2">Cell outer membrane</location>
    </subcellularLocation>
    <subcellularLocation>
        <location evidence="3">Secreted</location>
    </subcellularLocation>
</comment>
<dbReference type="RefSeq" id="WP_111340972.1">
    <property type="nucleotide sequence ID" value="NZ_QLII01000001.1"/>
</dbReference>
<keyword evidence="6" id="KW-0472">Membrane</keyword>
<dbReference type="Pfam" id="PF02415">
    <property type="entry name" value="Chlam_PMP"/>
    <property type="match status" value="3"/>
</dbReference>
<dbReference type="Proteomes" id="UP000249016">
    <property type="component" value="Unassembled WGS sequence"/>
</dbReference>
<name>A0A327NFJ0_9BACT</name>
<dbReference type="GO" id="GO:0005576">
    <property type="term" value="C:extracellular region"/>
    <property type="evidence" value="ECO:0007669"/>
    <property type="project" value="UniProtKB-SubCell"/>
</dbReference>
<dbReference type="SMART" id="SM00710">
    <property type="entry name" value="PbH1"/>
    <property type="match status" value="6"/>
</dbReference>
<gene>
    <name evidence="9" type="ORF">HMF3257_06610</name>
</gene>
<dbReference type="InterPro" id="IPR006626">
    <property type="entry name" value="PbH1"/>
</dbReference>
<evidence type="ECO:0000256" key="2">
    <source>
        <dbReference type="ARBA" id="ARBA00004442"/>
    </source>
</evidence>
<evidence type="ECO:0000256" key="3">
    <source>
        <dbReference type="ARBA" id="ARBA00004613"/>
    </source>
</evidence>